<evidence type="ECO:0000256" key="5">
    <source>
        <dbReference type="ARBA" id="ARBA00023163"/>
    </source>
</evidence>
<feature type="region of interest" description="Disordered" evidence="8">
    <location>
        <begin position="1"/>
        <end position="26"/>
    </location>
</feature>
<name>A0A507E922_9FUNG</name>
<feature type="compositionally biased region" description="Basic and acidic residues" evidence="8">
    <location>
        <begin position="71"/>
        <end position="90"/>
    </location>
</feature>
<evidence type="ECO:0000256" key="1">
    <source>
        <dbReference type="ARBA" id="ARBA00004123"/>
    </source>
</evidence>
<feature type="compositionally biased region" description="Low complexity" evidence="8">
    <location>
        <begin position="451"/>
        <end position="464"/>
    </location>
</feature>
<organism evidence="9 10">
    <name type="scientific">Powellomyces hirtus</name>
    <dbReference type="NCBI Taxonomy" id="109895"/>
    <lineage>
        <taxon>Eukaryota</taxon>
        <taxon>Fungi</taxon>
        <taxon>Fungi incertae sedis</taxon>
        <taxon>Chytridiomycota</taxon>
        <taxon>Chytridiomycota incertae sedis</taxon>
        <taxon>Chytridiomycetes</taxon>
        <taxon>Spizellomycetales</taxon>
        <taxon>Powellomycetaceae</taxon>
        <taxon>Powellomyces</taxon>
    </lineage>
</organism>
<dbReference type="Pfam" id="PF05793">
    <property type="entry name" value="TFIIF_alpha"/>
    <property type="match status" value="1"/>
</dbReference>
<feature type="compositionally biased region" description="Acidic residues" evidence="8">
    <location>
        <begin position="364"/>
        <end position="374"/>
    </location>
</feature>
<sequence>MDPFSPSADGASKSYSLVATTPQPPWTHNVMRVADEKFDLKKMVAPIRMVREKPEPRRRREEPAEADEGGDAAKTEGADGKAADGKEKLDTTTVAPWGNAVRNRQKRFQKKTKIYTLSRDPTADDNPDGPQQRRYVRDPDKYPYLLSDFESTTQYTGELHGQDDSYMLFAVQGDQLKAIPVAKWYKFQPKPKYRTLSAEEAAEMMKKQSRKRLDTWVMHKKPKTEAEASVKVEGAETEPKEEKAYMQKLLGVQEPQKRGRDARDRKDDDAAEMDFEEEFADDEDIRFGMEDEEDEKEARNRQYGSLGKRSGFLDDEDVDEEEREEKQRSKAELAVGKKLKRALKKTDQADEIHQSEEENPYISDVEDSDDDDTPPELPEVKVEPGLKRKEGEIHGIAPGKATQLLKGQGNVSPAMSSPEYSAQIGRKRPQGPSPKHPGNLGKASSPLGRAGSTSPPSGVSPMGGSKLGKKRKGPGSDDEKADKKARTDIRPISTGSATELLKHLSGRAASPPHPDGAGRPPSIRAKAPIGRPKGSSSSPRVTPRHEGSAMGQASSQSAGRSTPSSTGASSGKRKAPADSTGTSKKRKTPQSSPRTGAAAPAAGHRPLTNNDITAAFRNSQKEQMDLKELLSEVQKVAGPRPMTDLRTMVAPLIRNLCKVTPQGPGKAIVVTLKEPLPPPPPPPPPV</sequence>
<dbReference type="InterPro" id="IPR008851">
    <property type="entry name" value="TFIIF-alpha"/>
</dbReference>
<feature type="compositionally biased region" description="Polar residues" evidence="8">
    <location>
        <begin position="409"/>
        <end position="420"/>
    </location>
</feature>
<feature type="compositionally biased region" description="Low complexity" evidence="8">
    <location>
        <begin position="548"/>
        <end position="561"/>
    </location>
</feature>
<protein>
    <recommendedName>
        <fullName evidence="7">Transcription initiation factor IIF subunit alpha</fullName>
    </recommendedName>
</protein>
<keyword evidence="10" id="KW-1185">Reference proteome</keyword>
<comment type="subcellular location">
    <subcellularLocation>
        <location evidence="1 7">Nucleus</location>
    </subcellularLocation>
</comment>
<dbReference type="SUPFAM" id="SSF50916">
    <property type="entry name" value="Rap30/74 interaction domains"/>
    <property type="match status" value="1"/>
</dbReference>
<dbReference type="GO" id="GO:0006367">
    <property type="term" value="P:transcription initiation at RNA polymerase II promoter"/>
    <property type="evidence" value="ECO:0007669"/>
    <property type="project" value="InterPro"/>
</dbReference>
<feature type="compositionally biased region" description="Basic and acidic residues" evidence="8">
    <location>
        <begin position="378"/>
        <end position="393"/>
    </location>
</feature>
<accession>A0A507E922</accession>
<evidence type="ECO:0000256" key="3">
    <source>
        <dbReference type="ARBA" id="ARBA00023015"/>
    </source>
</evidence>
<dbReference type="GO" id="GO:0003677">
    <property type="term" value="F:DNA binding"/>
    <property type="evidence" value="ECO:0007669"/>
    <property type="project" value="UniProtKB-KW"/>
</dbReference>
<reference evidence="9 10" key="1">
    <citation type="journal article" date="2019" name="Sci. Rep.">
        <title>Comparative genomics of chytrid fungi reveal insights into the obligate biotrophic and pathogenic lifestyle of Synchytrium endobioticum.</title>
        <authorList>
            <person name="van de Vossenberg B.T.L.H."/>
            <person name="Warris S."/>
            <person name="Nguyen H.D.T."/>
            <person name="van Gent-Pelzer M.P.E."/>
            <person name="Joly D.L."/>
            <person name="van de Geest H.C."/>
            <person name="Bonants P.J.M."/>
            <person name="Smith D.S."/>
            <person name="Levesque C.A."/>
            <person name="van der Lee T.A.J."/>
        </authorList>
    </citation>
    <scope>NUCLEOTIDE SEQUENCE [LARGE SCALE GENOMIC DNA]</scope>
    <source>
        <strain evidence="9 10">CBS 809.83</strain>
    </source>
</reference>
<feature type="compositionally biased region" description="Basic and acidic residues" evidence="8">
    <location>
        <begin position="255"/>
        <end position="268"/>
    </location>
</feature>
<evidence type="ECO:0000256" key="6">
    <source>
        <dbReference type="ARBA" id="ARBA00023242"/>
    </source>
</evidence>
<dbReference type="Proteomes" id="UP000318582">
    <property type="component" value="Unassembled WGS sequence"/>
</dbReference>
<dbReference type="GO" id="GO:0005674">
    <property type="term" value="C:transcription factor TFIIF complex"/>
    <property type="evidence" value="ECO:0007669"/>
    <property type="project" value="TreeGrafter"/>
</dbReference>
<evidence type="ECO:0000256" key="4">
    <source>
        <dbReference type="ARBA" id="ARBA00023125"/>
    </source>
</evidence>
<evidence type="ECO:0000256" key="8">
    <source>
        <dbReference type="SAM" id="MobiDB-lite"/>
    </source>
</evidence>
<feature type="compositionally biased region" description="Acidic residues" evidence="8">
    <location>
        <begin position="313"/>
        <end position="323"/>
    </location>
</feature>
<comment type="similarity">
    <text evidence="2 7">Belongs to the TFIIF alpha subunit family.</text>
</comment>
<comment type="caution">
    <text evidence="9">The sequence shown here is derived from an EMBL/GenBank/DDBJ whole genome shotgun (WGS) entry which is preliminary data.</text>
</comment>
<dbReference type="InterPro" id="IPR011039">
    <property type="entry name" value="TFIIF_interaction"/>
</dbReference>
<dbReference type="GO" id="GO:0001096">
    <property type="term" value="F:TFIIF-class transcription factor complex binding"/>
    <property type="evidence" value="ECO:0007669"/>
    <property type="project" value="TreeGrafter"/>
</dbReference>
<dbReference type="AlphaFoldDB" id="A0A507E922"/>
<dbReference type="PANTHER" id="PTHR13011">
    <property type="entry name" value="TFIIF-ALPHA"/>
    <property type="match status" value="1"/>
</dbReference>
<dbReference type="GO" id="GO:0016251">
    <property type="term" value="F:RNA polymerase II general transcription initiation factor activity"/>
    <property type="evidence" value="ECO:0007669"/>
    <property type="project" value="TreeGrafter"/>
</dbReference>
<feature type="compositionally biased region" description="Acidic residues" evidence="8">
    <location>
        <begin position="269"/>
        <end position="295"/>
    </location>
</feature>
<dbReference type="PANTHER" id="PTHR13011:SF0">
    <property type="entry name" value="GENERAL TRANSCRIPTION FACTOR IIF SUBUNIT 1"/>
    <property type="match status" value="1"/>
</dbReference>
<evidence type="ECO:0000313" key="9">
    <source>
        <dbReference type="EMBL" id="TPX60304.1"/>
    </source>
</evidence>
<evidence type="ECO:0000256" key="7">
    <source>
        <dbReference type="RuleBase" id="RU366044"/>
    </source>
</evidence>
<feature type="compositionally biased region" description="Basic residues" evidence="8">
    <location>
        <begin position="103"/>
        <end position="113"/>
    </location>
</feature>
<dbReference type="GO" id="GO:0032968">
    <property type="term" value="P:positive regulation of transcription elongation by RNA polymerase II"/>
    <property type="evidence" value="ECO:0007669"/>
    <property type="project" value="InterPro"/>
</dbReference>
<comment type="function">
    <text evidence="7">TFIIF is a general transcription initiation factor that binds to RNA polymerase II and helps to recruit it to the initiation complex in collaboration with TFIIB. It promotes transcription elongation.</text>
</comment>
<feature type="compositionally biased region" description="Basic and acidic residues" evidence="8">
    <location>
        <begin position="223"/>
        <end position="245"/>
    </location>
</feature>
<keyword evidence="6 7" id="KW-0539">Nucleus</keyword>
<keyword evidence="3 7" id="KW-0805">Transcription regulation</keyword>
<evidence type="ECO:0000256" key="2">
    <source>
        <dbReference type="ARBA" id="ARBA00005249"/>
    </source>
</evidence>
<feature type="compositionally biased region" description="Basic and acidic residues" evidence="8">
    <location>
        <begin position="474"/>
        <end position="489"/>
    </location>
</feature>
<evidence type="ECO:0000313" key="10">
    <source>
        <dbReference type="Proteomes" id="UP000318582"/>
    </source>
</evidence>
<keyword evidence="5 7" id="KW-0804">Transcription</keyword>
<feature type="compositionally biased region" description="Polar residues" evidence="8">
    <location>
        <begin position="607"/>
        <end position="618"/>
    </location>
</feature>
<keyword evidence="4 7" id="KW-0238">DNA-binding</keyword>
<gene>
    <name evidence="9" type="ORF">PhCBS80983_g01885</name>
</gene>
<dbReference type="STRING" id="109895.A0A507E922"/>
<feature type="region of interest" description="Disordered" evidence="8">
    <location>
        <begin position="47"/>
        <end position="141"/>
    </location>
</feature>
<dbReference type="EMBL" id="QEAQ01000016">
    <property type="protein sequence ID" value="TPX60304.1"/>
    <property type="molecule type" value="Genomic_DNA"/>
</dbReference>
<feature type="compositionally biased region" description="Basic and acidic residues" evidence="8">
    <location>
        <begin position="344"/>
        <end position="356"/>
    </location>
</feature>
<feature type="region of interest" description="Disordered" evidence="8">
    <location>
        <begin position="207"/>
        <end position="620"/>
    </location>
</feature>
<proteinExistence type="inferred from homology"/>
<feature type="compositionally biased region" description="Basic and acidic residues" evidence="8">
    <location>
        <begin position="49"/>
        <end position="63"/>
    </location>
</feature>